<protein>
    <submittedName>
        <fullName evidence="1">Uncharacterized protein</fullName>
    </submittedName>
</protein>
<organism evidence="1 2">
    <name type="scientific">Cichorium intybus</name>
    <name type="common">Chicory</name>
    <dbReference type="NCBI Taxonomy" id="13427"/>
    <lineage>
        <taxon>Eukaryota</taxon>
        <taxon>Viridiplantae</taxon>
        <taxon>Streptophyta</taxon>
        <taxon>Embryophyta</taxon>
        <taxon>Tracheophyta</taxon>
        <taxon>Spermatophyta</taxon>
        <taxon>Magnoliopsida</taxon>
        <taxon>eudicotyledons</taxon>
        <taxon>Gunneridae</taxon>
        <taxon>Pentapetalae</taxon>
        <taxon>asterids</taxon>
        <taxon>campanulids</taxon>
        <taxon>Asterales</taxon>
        <taxon>Asteraceae</taxon>
        <taxon>Cichorioideae</taxon>
        <taxon>Cichorieae</taxon>
        <taxon>Cichoriinae</taxon>
        <taxon>Cichorium</taxon>
    </lineage>
</organism>
<evidence type="ECO:0000313" key="1">
    <source>
        <dbReference type="EMBL" id="KAI3723878.1"/>
    </source>
</evidence>
<reference evidence="1 2" key="2">
    <citation type="journal article" date="2022" name="Mol. Ecol. Resour.">
        <title>The genomes of chicory, endive, great burdock and yacon provide insights into Asteraceae paleo-polyploidization history and plant inulin production.</title>
        <authorList>
            <person name="Fan W."/>
            <person name="Wang S."/>
            <person name="Wang H."/>
            <person name="Wang A."/>
            <person name="Jiang F."/>
            <person name="Liu H."/>
            <person name="Zhao H."/>
            <person name="Xu D."/>
            <person name="Zhang Y."/>
        </authorList>
    </citation>
    <scope>NUCLEOTIDE SEQUENCE [LARGE SCALE GENOMIC DNA]</scope>
    <source>
        <strain evidence="2">cv. Punajuju</strain>
        <tissue evidence="1">Leaves</tissue>
    </source>
</reference>
<accession>A0ACB9BPM0</accession>
<sequence>MSPSPTLAPASDHDFMSHVHLCLFITTVHHHCYNKCPLPPLSTPQYDTYNPNIESIYHRKPSVRSKKQV</sequence>
<name>A0ACB9BPM0_CICIN</name>
<keyword evidence="2" id="KW-1185">Reference proteome</keyword>
<dbReference type="Proteomes" id="UP001055811">
    <property type="component" value="Linkage Group LG06"/>
</dbReference>
<proteinExistence type="predicted"/>
<comment type="caution">
    <text evidence="1">The sequence shown here is derived from an EMBL/GenBank/DDBJ whole genome shotgun (WGS) entry which is preliminary data.</text>
</comment>
<gene>
    <name evidence="1" type="ORF">L2E82_35639</name>
</gene>
<dbReference type="EMBL" id="CM042014">
    <property type="protein sequence ID" value="KAI3723878.1"/>
    <property type="molecule type" value="Genomic_DNA"/>
</dbReference>
<evidence type="ECO:0000313" key="2">
    <source>
        <dbReference type="Proteomes" id="UP001055811"/>
    </source>
</evidence>
<reference evidence="2" key="1">
    <citation type="journal article" date="2022" name="Mol. Ecol. Resour.">
        <title>The genomes of chicory, endive, great burdock and yacon provide insights into Asteraceae palaeo-polyploidization history and plant inulin production.</title>
        <authorList>
            <person name="Fan W."/>
            <person name="Wang S."/>
            <person name="Wang H."/>
            <person name="Wang A."/>
            <person name="Jiang F."/>
            <person name="Liu H."/>
            <person name="Zhao H."/>
            <person name="Xu D."/>
            <person name="Zhang Y."/>
        </authorList>
    </citation>
    <scope>NUCLEOTIDE SEQUENCE [LARGE SCALE GENOMIC DNA]</scope>
    <source>
        <strain evidence="2">cv. Punajuju</strain>
    </source>
</reference>